<dbReference type="InterPro" id="IPR028082">
    <property type="entry name" value="Peripla_BP_I"/>
</dbReference>
<evidence type="ECO:0000259" key="4">
    <source>
        <dbReference type="Pfam" id="PF13407"/>
    </source>
</evidence>
<proteinExistence type="predicted"/>
<gene>
    <name evidence="5" type="ORF">ACFP1K_39155</name>
</gene>
<evidence type="ECO:0000313" key="5">
    <source>
        <dbReference type="EMBL" id="MFC6087239.1"/>
    </source>
</evidence>
<dbReference type="InterPro" id="IPR025997">
    <property type="entry name" value="SBP_2_dom"/>
</dbReference>
<feature type="domain" description="Periplasmic binding protein" evidence="4">
    <location>
        <begin position="49"/>
        <end position="313"/>
    </location>
</feature>
<dbReference type="EMBL" id="JBHSRF010000124">
    <property type="protein sequence ID" value="MFC6087239.1"/>
    <property type="molecule type" value="Genomic_DNA"/>
</dbReference>
<dbReference type="Proteomes" id="UP001596137">
    <property type="component" value="Unassembled WGS sequence"/>
</dbReference>
<evidence type="ECO:0000256" key="2">
    <source>
        <dbReference type="ARBA" id="ARBA00022729"/>
    </source>
</evidence>
<dbReference type="PROSITE" id="PS51257">
    <property type="entry name" value="PROKAR_LIPOPROTEIN"/>
    <property type="match status" value="1"/>
</dbReference>
<accession>A0ABW1NWW2</accession>
<keyword evidence="6" id="KW-1185">Reference proteome</keyword>
<keyword evidence="2 3" id="KW-0732">Signal</keyword>
<dbReference type="Gene3D" id="3.40.50.2300">
    <property type="match status" value="2"/>
</dbReference>
<reference evidence="6" key="1">
    <citation type="journal article" date="2019" name="Int. J. Syst. Evol. Microbiol.">
        <title>The Global Catalogue of Microorganisms (GCM) 10K type strain sequencing project: providing services to taxonomists for standard genome sequencing and annotation.</title>
        <authorList>
            <consortium name="The Broad Institute Genomics Platform"/>
            <consortium name="The Broad Institute Genome Sequencing Center for Infectious Disease"/>
            <person name="Wu L."/>
            <person name="Ma J."/>
        </authorList>
    </citation>
    <scope>NUCLEOTIDE SEQUENCE [LARGE SCALE GENOMIC DNA]</scope>
    <source>
        <strain evidence="6">JCM 30346</strain>
    </source>
</reference>
<evidence type="ECO:0000313" key="6">
    <source>
        <dbReference type="Proteomes" id="UP001596137"/>
    </source>
</evidence>
<dbReference type="RefSeq" id="WP_380763298.1">
    <property type="nucleotide sequence ID" value="NZ_JBHSRF010000124.1"/>
</dbReference>
<organism evidence="5 6">
    <name type="scientific">Sphaerisporangium aureirubrum</name>
    <dbReference type="NCBI Taxonomy" id="1544736"/>
    <lineage>
        <taxon>Bacteria</taxon>
        <taxon>Bacillati</taxon>
        <taxon>Actinomycetota</taxon>
        <taxon>Actinomycetes</taxon>
        <taxon>Streptosporangiales</taxon>
        <taxon>Streptosporangiaceae</taxon>
        <taxon>Sphaerisporangium</taxon>
    </lineage>
</organism>
<comment type="subcellular location">
    <subcellularLocation>
        <location evidence="1">Cell envelope</location>
    </subcellularLocation>
</comment>
<dbReference type="Pfam" id="PF13407">
    <property type="entry name" value="Peripla_BP_4"/>
    <property type="match status" value="1"/>
</dbReference>
<dbReference type="SUPFAM" id="SSF53822">
    <property type="entry name" value="Periplasmic binding protein-like I"/>
    <property type="match status" value="1"/>
</dbReference>
<feature type="signal peptide" evidence="3">
    <location>
        <begin position="1"/>
        <end position="23"/>
    </location>
</feature>
<dbReference type="PANTHER" id="PTHR30036">
    <property type="entry name" value="D-XYLOSE-BINDING PERIPLASMIC PROTEIN"/>
    <property type="match status" value="1"/>
</dbReference>
<protein>
    <submittedName>
        <fullName evidence="5">Sugar ABC transporter substrate-binding protein</fullName>
    </submittedName>
</protein>
<sequence>MRKGILGLTAAAAALSLGLTACGGDGGGTGDTSASGSASASAEAKPGKIGVILPDSKSSARWETADRKYLEEAFKAANVAYDIQNAQGDKTAFQTIADQMITNGATVLVIVNLDSGTGKAVLDKAKSQGVATIDYDRLTLGGSASYYVSFDNTKVGTLQGEGLVKCLTDKKAEKPIVAELNGSPTDNNATLFKAGYDGVLQPKYDSGDYVKGPDQSVPDWDNAKAGQIFEQMLTSEPKIAGVLAANDGLGNAAITVLKKQKLNGKVPVTGQDATVEGLQNILAGDQCMTVYKAIKKEADATAELAIALSKGEKPAASGSVKDTESGRDVPSVLLDPQPIYFDSVKDVVADGYVSKDDLCTGDFAEKCTEAGVQ</sequence>
<comment type="caution">
    <text evidence="5">The sequence shown here is derived from an EMBL/GenBank/DDBJ whole genome shotgun (WGS) entry which is preliminary data.</text>
</comment>
<dbReference type="PANTHER" id="PTHR30036:SF1">
    <property type="entry name" value="D-XYLOSE-BINDING PERIPLASMIC PROTEIN"/>
    <property type="match status" value="1"/>
</dbReference>
<name>A0ABW1NWW2_9ACTN</name>
<feature type="chain" id="PRO_5046990053" evidence="3">
    <location>
        <begin position="24"/>
        <end position="373"/>
    </location>
</feature>
<evidence type="ECO:0000256" key="1">
    <source>
        <dbReference type="ARBA" id="ARBA00004196"/>
    </source>
</evidence>
<evidence type="ECO:0000256" key="3">
    <source>
        <dbReference type="SAM" id="SignalP"/>
    </source>
</evidence>
<dbReference type="InterPro" id="IPR050555">
    <property type="entry name" value="Bact_Solute-Bind_Prot2"/>
</dbReference>